<comment type="similarity">
    <text evidence="2 8">Belongs to the EMP24/GP25L family.</text>
</comment>
<dbReference type="InterPro" id="IPR015720">
    <property type="entry name" value="Emp24-like"/>
</dbReference>
<protein>
    <recommendedName>
        <fullName evidence="11">GOLD domain-containing protein</fullName>
    </recommendedName>
</protein>
<reference evidence="12" key="1">
    <citation type="journal article" date="2023" name="G3 (Bethesda)">
        <title>A reference genome for the long-term kleptoplast-retaining sea slug Elysia crispata morphotype clarki.</title>
        <authorList>
            <person name="Eastman K.E."/>
            <person name="Pendleton A.L."/>
            <person name="Shaikh M.A."/>
            <person name="Suttiyut T."/>
            <person name="Ogas R."/>
            <person name="Tomko P."/>
            <person name="Gavelis G."/>
            <person name="Widhalm J.R."/>
            <person name="Wisecaver J.H."/>
        </authorList>
    </citation>
    <scope>NUCLEOTIDE SEQUENCE</scope>
    <source>
        <strain evidence="12">ECLA1</strain>
    </source>
</reference>
<feature type="chain" id="PRO_5042113037" description="GOLD domain-containing protein" evidence="10">
    <location>
        <begin position="21"/>
        <end position="209"/>
    </location>
</feature>
<feature type="transmembrane region" description="Helical" evidence="9">
    <location>
        <begin position="173"/>
        <end position="199"/>
    </location>
</feature>
<evidence type="ECO:0000256" key="4">
    <source>
        <dbReference type="ARBA" id="ARBA00022729"/>
    </source>
</evidence>
<dbReference type="SMART" id="SM01190">
    <property type="entry name" value="EMP24_GP25L"/>
    <property type="match status" value="1"/>
</dbReference>
<dbReference type="InterPro" id="IPR036598">
    <property type="entry name" value="GOLD_dom_sf"/>
</dbReference>
<keyword evidence="6 9" id="KW-0472">Membrane</keyword>
<evidence type="ECO:0000256" key="5">
    <source>
        <dbReference type="ARBA" id="ARBA00022989"/>
    </source>
</evidence>
<dbReference type="InterPro" id="IPR009038">
    <property type="entry name" value="GOLD_dom"/>
</dbReference>
<dbReference type="PANTHER" id="PTHR22811">
    <property type="entry name" value="TRANSMEMBRANE EMP24 DOMAIN-CONTAINING PROTEIN"/>
    <property type="match status" value="1"/>
</dbReference>
<dbReference type="Proteomes" id="UP001283361">
    <property type="component" value="Unassembled WGS sequence"/>
</dbReference>
<evidence type="ECO:0000256" key="6">
    <source>
        <dbReference type="ARBA" id="ARBA00023136"/>
    </source>
</evidence>
<name>A0AAE0XZX8_9GAST</name>
<evidence type="ECO:0000256" key="10">
    <source>
        <dbReference type="SAM" id="SignalP"/>
    </source>
</evidence>
<evidence type="ECO:0000313" key="13">
    <source>
        <dbReference type="Proteomes" id="UP001283361"/>
    </source>
</evidence>
<keyword evidence="13" id="KW-1185">Reference proteome</keyword>
<proteinExistence type="inferred from homology"/>
<feature type="signal peptide" evidence="10">
    <location>
        <begin position="1"/>
        <end position="20"/>
    </location>
</feature>
<sequence>MYTLAAFCVVWIVAAHCVFGGELTFELPDNDKMCFYENVDKGVQATIEFQVITGGNYDVDLELTAPNGQVLYKDIKKQYDSFTWTAQYQGIHTFCFSNEFSTFTHKVVYFDLEVGDDKPAVEEMGSHHTAMTLMETSSVNVFESLNKVVDHQTHHRLREAQGRGFAEDLNERVLYWSVGESVLVVLIGIGQILVLRSFFTTSTKSYSRL</sequence>
<comment type="caution">
    <text evidence="12">The sequence shown here is derived from an EMBL/GenBank/DDBJ whole genome shotgun (WGS) entry which is preliminary data.</text>
</comment>
<evidence type="ECO:0000256" key="1">
    <source>
        <dbReference type="ARBA" id="ARBA00004479"/>
    </source>
</evidence>
<dbReference type="Pfam" id="PF01105">
    <property type="entry name" value="EMP24_GP25L"/>
    <property type="match status" value="1"/>
</dbReference>
<dbReference type="GO" id="GO:0016020">
    <property type="term" value="C:membrane"/>
    <property type="evidence" value="ECO:0007669"/>
    <property type="project" value="UniProtKB-SubCell"/>
</dbReference>
<dbReference type="AlphaFoldDB" id="A0AAE0XZX8"/>
<comment type="subcellular location">
    <subcellularLocation>
        <location evidence="7">Endomembrane system</location>
        <topology evidence="7">Single-pass membrane protein</topology>
    </subcellularLocation>
    <subcellularLocation>
        <location evidence="1 8">Membrane</location>
        <topology evidence="1 8">Single-pass type I membrane protein</topology>
    </subcellularLocation>
</comment>
<organism evidence="12 13">
    <name type="scientific">Elysia crispata</name>
    <name type="common">lettuce slug</name>
    <dbReference type="NCBI Taxonomy" id="231223"/>
    <lineage>
        <taxon>Eukaryota</taxon>
        <taxon>Metazoa</taxon>
        <taxon>Spiralia</taxon>
        <taxon>Lophotrochozoa</taxon>
        <taxon>Mollusca</taxon>
        <taxon>Gastropoda</taxon>
        <taxon>Heterobranchia</taxon>
        <taxon>Euthyneura</taxon>
        <taxon>Panpulmonata</taxon>
        <taxon>Sacoglossa</taxon>
        <taxon>Placobranchoidea</taxon>
        <taxon>Plakobranchidae</taxon>
        <taxon>Elysia</taxon>
    </lineage>
</organism>
<dbReference type="SUPFAM" id="SSF101576">
    <property type="entry name" value="Supernatant protein factor (SPF), C-terminal domain"/>
    <property type="match status" value="1"/>
</dbReference>
<evidence type="ECO:0000259" key="11">
    <source>
        <dbReference type="PROSITE" id="PS50866"/>
    </source>
</evidence>
<dbReference type="PROSITE" id="PS50866">
    <property type="entry name" value="GOLD"/>
    <property type="match status" value="1"/>
</dbReference>
<evidence type="ECO:0000256" key="2">
    <source>
        <dbReference type="ARBA" id="ARBA00007104"/>
    </source>
</evidence>
<evidence type="ECO:0000256" key="3">
    <source>
        <dbReference type="ARBA" id="ARBA00022692"/>
    </source>
</evidence>
<accession>A0AAE0XZX8</accession>
<feature type="domain" description="GOLD" evidence="11">
    <location>
        <begin position="32"/>
        <end position="114"/>
    </location>
</feature>
<keyword evidence="5 9" id="KW-1133">Transmembrane helix</keyword>
<evidence type="ECO:0000256" key="9">
    <source>
        <dbReference type="SAM" id="Phobius"/>
    </source>
</evidence>
<dbReference type="EMBL" id="JAWDGP010007240">
    <property type="protein sequence ID" value="KAK3727438.1"/>
    <property type="molecule type" value="Genomic_DNA"/>
</dbReference>
<evidence type="ECO:0000313" key="12">
    <source>
        <dbReference type="EMBL" id="KAK3727438.1"/>
    </source>
</evidence>
<evidence type="ECO:0000256" key="8">
    <source>
        <dbReference type="RuleBase" id="RU003827"/>
    </source>
</evidence>
<keyword evidence="3 8" id="KW-0812">Transmembrane</keyword>
<gene>
    <name evidence="12" type="ORF">RRG08_058855</name>
</gene>
<dbReference type="GO" id="GO:0012505">
    <property type="term" value="C:endomembrane system"/>
    <property type="evidence" value="ECO:0007669"/>
    <property type="project" value="UniProtKB-SubCell"/>
</dbReference>
<evidence type="ECO:0000256" key="7">
    <source>
        <dbReference type="ARBA" id="ARBA00037847"/>
    </source>
</evidence>
<keyword evidence="4 10" id="KW-0732">Signal</keyword>